<dbReference type="HOGENOM" id="CLU_928833_0_0_1"/>
<reference evidence="1" key="2">
    <citation type="submission" date="2024-10" db="UniProtKB">
        <authorList>
            <consortium name="EnsemblProtists"/>
        </authorList>
    </citation>
    <scope>IDENTIFICATION</scope>
</reference>
<reference evidence="2" key="1">
    <citation type="journal article" date="2013" name="Nature">
        <title>Pan genome of the phytoplankton Emiliania underpins its global distribution.</title>
        <authorList>
            <person name="Read B.A."/>
            <person name="Kegel J."/>
            <person name="Klute M.J."/>
            <person name="Kuo A."/>
            <person name="Lefebvre S.C."/>
            <person name="Maumus F."/>
            <person name="Mayer C."/>
            <person name="Miller J."/>
            <person name="Monier A."/>
            <person name="Salamov A."/>
            <person name="Young J."/>
            <person name="Aguilar M."/>
            <person name="Claverie J.M."/>
            <person name="Frickenhaus S."/>
            <person name="Gonzalez K."/>
            <person name="Herman E.K."/>
            <person name="Lin Y.C."/>
            <person name="Napier J."/>
            <person name="Ogata H."/>
            <person name="Sarno A.F."/>
            <person name="Shmutz J."/>
            <person name="Schroeder D."/>
            <person name="de Vargas C."/>
            <person name="Verret F."/>
            <person name="von Dassow P."/>
            <person name="Valentin K."/>
            <person name="Van de Peer Y."/>
            <person name="Wheeler G."/>
            <person name="Dacks J.B."/>
            <person name="Delwiche C.F."/>
            <person name="Dyhrman S.T."/>
            <person name="Glockner G."/>
            <person name="John U."/>
            <person name="Richards T."/>
            <person name="Worden A.Z."/>
            <person name="Zhang X."/>
            <person name="Grigoriev I.V."/>
            <person name="Allen A.E."/>
            <person name="Bidle K."/>
            <person name="Borodovsky M."/>
            <person name="Bowler C."/>
            <person name="Brownlee C."/>
            <person name="Cock J.M."/>
            <person name="Elias M."/>
            <person name="Gladyshev V.N."/>
            <person name="Groth M."/>
            <person name="Guda C."/>
            <person name="Hadaegh A."/>
            <person name="Iglesias-Rodriguez M.D."/>
            <person name="Jenkins J."/>
            <person name="Jones B.M."/>
            <person name="Lawson T."/>
            <person name="Leese F."/>
            <person name="Lindquist E."/>
            <person name="Lobanov A."/>
            <person name="Lomsadze A."/>
            <person name="Malik S.B."/>
            <person name="Marsh M.E."/>
            <person name="Mackinder L."/>
            <person name="Mock T."/>
            <person name="Mueller-Roeber B."/>
            <person name="Pagarete A."/>
            <person name="Parker M."/>
            <person name="Probert I."/>
            <person name="Quesneville H."/>
            <person name="Raines C."/>
            <person name="Rensing S.A."/>
            <person name="Riano-Pachon D.M."/>
            <person name="Richier S."/>
            <person name="Rokitta S."/>
            <person name="Shiraiwa Y."/>
            <person name="Soanes D.M."/>
            <person name="van der Giezen M."/>
            <person name="Wahlund T.M."/>
            <person name="Williams B."/>
            <person name="Wilson W."/>
            <person name="Wolfe G."/>
            <person name="Wurch L.L."/>
        </authorList>
    </citation>
    <scope>NUCLEOTIDE SEQUENCE</scope>
</reference>
<dbReference type="Pfam" id="PF03013">
    <property type="entry name" value="Pyr_excise"/>
    <property type="match status" value="1"/>
</dbReference>
<accession>A0A0D3J435</accession>
<name>A0A0D3J435_EMIH1</name>
<evidence type="ECO:0000313" key="2">
    <source>
        <dbReference type="Proteomes" id="UP000013827"/>
    </source>
</evidence>
<dbReference type="RefSeq" id="XP_005770699.1">
    <property type="nucleotide sequence ID" value="XM_005770642.1"/>
</dbReference>
<dbReference type="eggNOG" id="ENOG502SAIZ">
    <property type="taxonomic scope" value="Eukaryota"/>
</dbReference>
<organism evidence="1 2">
    <name type="scientific">Emiliania huxleyi (strain CCMP1516)</name>
    <dbReference type="NCBI Taxonomy" id="280463"/>
    <lineage>
        <taxon>Eukaryota</taxon>
        <taxon>Haptista</taxon>
        <taxon>Haptophyta</taxon>
        <taxon>Prymnesiophyceae</taxon>
        <taxon>Isochrysidales</taxon>
        <taxon>Noelaerhabdaceae</taxon>
        <taxon>Emiliania</taxon>
    </lineage>
</organism>
<dbReference type="EnsemblProtists" id="EOD18270">
    <property type="protein sequence ID" value="EOD18270"/>
    <property type="gene ID" value="EMIHUDRAFT_196428"/>
</dbReference>
<dbReference type="AlphaFoldDB" id="A0A0D3J435"/>
<proteinExistence type="predicted"/>
<evidence type="ECO:0000313" key="1">
    <source>
        <dbReference type="EnsemblProtists" id="EOD18270"/>
    </source>
</evidence>
<dbReference type="GeneID" id="19046271"/>
<sequence>MITFLPCTDFEEIARILDDKRLGGQRTEAWAILKWLRAPEQYPKLVRAGYCSMWKGFEPALVCYVNAMLREWARRGFRNDLLAPGDASLGLDEPASPPPMPPWLGEEALHSCHRSALMAKLPTHYSQYGWPETGEDHDGSYLWPDRRDDGWVLRWPVAAKRPAIRLLRADVPPPPSAAAEPALACRKRSRCEDGPGRSALQAEWTRLTKEELPKLAKGRRWPICLDHCFQRVALDAAFGGCWYDHLDRKRGAAIRQIADADLARAVQAARRMRDEGAAAVDEMNAESLRWRGKAGPKRKR</sequence>
<keyword evidence="2" id="KW-1185">Reference proteome</keyword>
<dbReference type="Proteomes" id="UP000013827">
    <property type="component" value="Unassembled WGS sequence"/>
</dbReference>
<dbReference type="InterPro" id="IPR004260">
    <property type="entry name" value="Pyr-dimer_DNA_glycosylase"/>
</dbReference>
<dbReference type="PaxDb" id="2903-EOD18270"/>
<dbReference type="KEGG" id="ehx:EMIHUDRAFT_196428"/>
<protein>
    <submittedName>
        <fullName evidence="1">Uncharacterized protein</fullName>
    </submittedName>
</protein>